<evidence type="ECO:0000313" key="1">
    <source>
        <dbReference type="EMBL" id="RRG18946.1"/>
    </source>
</evidence>
<dbReference type="AlphaFoldDB" id="A0A425XWD1"/>
<dbReference type="EMBL" id="QQWG01000043">
    <property type="protein sequence ID" value="RRG18946.1"/>
    <property type="molecule type" value="Genomic_DNA"/>
</dbReference>
<dbReference type="PROSITE" id="PS51318">
    <property type="entry name" value="TAT"/>
    <property type="match status" value="1"/>
</dbReference>
<dbReference type="NCBIfam" id="TIGR01409">
    <property type="entry name" value="TAT_signal_seq"/>
    <property type="match status" value="1"/>
</dbReference>
<dbReference type="Proteomes" id="UP000285794">
    <property type="component" value="Unassembled WGS sequence"/>
</dbReference>
<dbReference type="InterPro" id="IPR019546">
    <property type="entry name" value="TAT_signal_bac_arc"/>
</dbReference>
<dbReference type="InterPro" id="IPR006311">
    <property type="entry name" value="TAT_signal"/>
</dbReference>
<name>A0A425XWD1_9BACT</name>
<dbReference type="RefSeq" id="WP_125032213.1">
    <property type="nucleotide sequence ID" value="NZ_JAPXVP010000038.1"/>
</dbReference>
<organism evidence="1 2">
    <name type="scientific">Ancylomarina euxinus</name>
    <dbReference type="NCBI Taxonomy" id="2283627"/>
    <lineage>
        <taxon>Bacteria</taxon>
        <taxon>Pseudomonadati</taxon>
        <taxon>Bacteroidota</taxon>
        <taxon>Bacteroidia</taxon>
        <taxon>Marinilabiliales</taxon>
        <taxon>Marinifilaceae</taxon>
        <taxon>Ancylomarina</taxon>
    </lineage>
</organism>
<reference evidence="1 2" key="1">
    <citation type="submission" date="2018-07" db="EMBL/GenBank/DDBJ databases">
        <title>Draft genome sequence of Ancylomarina sp. M1P.</title>
        <authorList>
            <person name="Yadav S."/>
            <person name="Villanueva L."/>
            <person name="Damste J.S.S."/>
        </authorList>
    </citation>
    <scope>NUCLEOTIDE SEQUENCE [LARGE SCALE GENOMIC DNA]</scope>
    <source>
        <strain evidence="1 2">M1P</strain>
    </source>
</reference>
<sequence>MKKDNRRKFIQKLGVTVGATALLNTESMASVANMQSGKDIERSEFLNNYENWVNQYISVVEKEKSDKNSMANKHRIMELSHQAKDWQEKIALYLNDDTFKQRYIQLSMRLSDSINSELEA</sequence>
<accession>A0A425XWD1</accession>
<dbReference type="OrthoDB" id="1120557at2"/>
<keyword evidence="2" id="KW-1185">Reference proteome</keyword>
<evidence type="ECO:0000313" key="2">
    <source>
        <dbReference type="Proteomes" id="UP000285794"/>
    </source>
</evidence>
<protein>
    <recommendedName>
        <fullName evidence="3">Twin-arginine translocation signal domain-containing protein</fullName>
    </recommendedName>
</protein>
<proteinExistence type="predicted"/>
<comment type="caution">
    <text evidence="1">The sequence shown here is derived from an EMBL/GenBank/DDBJ whole genome shotgun (WGS) entry which is preliminary data.</text>
</comment>
<evidence type="ECO:0008006" key="3">
    <source>
        <dbReference type="Google" id="ProtNLM"/>
    </source>
</evidence>
<gene>
    <name evidence="1" type="ORF">DWB61_17615</name>
</gene>